<feature type="signal peptide" evidence="3">
    <location>
        <begin position="1"/>
        <end position="21"/>
    </location>
</feature>
<evidence type="ECO:0000256" key="3">
    <source>
        <dbReference type="SAM" id="SignalP"/>
    </source>
</evidence>
<keyword evidence="2" id="KW-0813">Transport</keyword>
<keyword evidence="3" id="KW-0732">Signal</keyword>
<proteinExistence type="inferred from homology"/>
<protein>
    <submittedName>
        <fullName evidence="4">Carbohydrate ABC transporter substrate-binding protein</fullName>
    </submittedName>
</protein>
<comment type="similarity">
    <text evidence="1">Belongs to the bacterial solute-binding protein 1 family.</text>
</comment>
<dbReference type="PANTHER" id="PTHR43649">
    <property type="entry name" value="ARABINOSE-BINDING PROTEIN-RELATED"/>
    <property type="match status" value="1"/>
</dbReference>
<dbReference type="PANTHER" id="PTHR43649:SF29">
    <property type="entry name" value="OSMOPROTECTIVE COMPOUNDS-BINDING PROTEIN GGTB"/>
    <property type="match status" value="1"/>
</dbReference>
<feature type="chain" id="PRO_5037574895" evidence="3">
    <location>
        <begin position="22"/>
        <end position="451"/>
    </location>
</feature>
<reference evidence="4" key="1">
    <citation type="submission" date="2020-12" db="EMBL/GenBank/DDBJ databases">
        <title>Bacterial taxonomy.</title>
        <authorList>
            <person name="Pan X."/>
        </authorList>
    </citation>
    <scope>NUCLEOTIDE SEQUENCE</scope>
    <source>
        <strain evidence="4">KCTC 52957</strain>
    </source>
</reference>
<evidence type="ECO:0000313" key="5">
    <source>
        <dbReference type="Proteomes" id="UP000642488"/>
    </source>
</evidence>
<organism evidence="4 5">
    <name type="scientific">Palleronia pontilimi</name>
    <dbReference type="NCBI Taxonomy" id="1964209"/>
    <lineage>
        <taxon>Bacteria</taxon>
        <taxon>Pseudomonadati</taxon>
        <taxon>Pseudomonadota</taxon>
        <taxon>Alphaproteobacteria</taxon>
        <taxon>Rhodobacterales</taxon>
        <taxon>Roseobacteraceae</taxon>
        <taxon>Palleronia</taxon>
    </lineage>
</organism>
<accession>A0A934IH88</accession>
<evidence type="ECO:0000256" key="2">
    <source>
        <dbReference type="ARBA" id="ARBA00022448"/>
    </source>
</evidence>
<dbReference type="AlphaFoldDB" id="A0A934IH88"/>
<evidence type="ECO:0000313" key="4">
    <source>
        <dbReference type="EMBL" id="MBJ3763047.1"/>
    </source>
</evidence>
<dbReference type="Proteomes" id="UP000642488">
    <property type="component" value="Unassembled WGS sequence"/>
</dbReference>
<dbReference type="RefSeq" id="WP_198916211.1">
    <property type="nucleotide sequence ID" value="NZ_JAEKPD010000008.1"/>
</dbReference>
<evidence type="ECO:0000256" key="1">
    <source>
        <dbReference type="ARBA" id="ARBA00008520"/>
    </source>
</evidence>
<sequence>MKHILYAGAASIALSAGMAHAAGHVNLVFPKGEGAFSWDSLEEFAANTDLSGETVDITGPWTGADGDLVNSVIDYFEDATGATVNYSGSESFEQDIVISTEANSAPNIAAFPQPGLVADLAARGSITPLEQETADWIAENYAAGQSWVDLATFAGPDGNEAMYAFPYKIDVKSLVWYSPEQFEEGGYEIPETYEQLKELTAQMAEDGVTPWCIGLGSGAATGWPATDWVEDIMLRTVTPEEYDAWTTNELPFNDPKVVAAIEEYGFFLQDGYVNGGREAAATTDFRDSPAGLFQFPPECYMHKQATFIPTFFPEGTAVGEDVDFFYFPAPEGQDKPVLGGGTMFGITKDSEATRAFIDFLQLPIAHEIWAAQGGLLTPHTGINPEVFSSDSTRATNDILLNADTFRFDGSDLMPGEVGAGAFWTQMVEFTTGSQDAEATANAIQERWSSLK</sequence>
<name>A0A934IH88_9RHOB</name>
<dbReference type="EMBL" id="JAEKPD010000008">
    <property type="protein sequence ID" value="MBJ3763047.1"/>
    <property type="molecule type" value="Genomic_DNA"/>
</dbReference>
<dbReference type="SUPFAM" id="SSF53850">
    <property type="entry name" value="Periplasmic binding protein-like II"/>
    <property type="match status" value="1"/>
</dbReference>
<dbReference type="Gene3D" id="3.40.190.10">
    <property type="entry name" value="Periplasmic binding protein-like II"/>
    <property type="match status" value="2"/>
</dbReference>
<comment type="caution">
    <text evidence="4">The sequence shown here is derived from an EMBL/GenBank/DDBJ whole genome shotgun (WGS) entry which is preliminary data.</text>
</comment>
<keyword evidence="5" id="KW-1185">Reference proteome</keyword>
<dbReference type="InterPro" id="IPR050490">
    <property type="entry name" value="Bact_solute-bd_prot1"/>
</dbReference>
<gene>
    <name evidence="4" type="ORF">ILP92_09855</name>
</gene>